<sequence length="592" mass="64377">MEKPPTTTASKSYWRWSKQDFFPEPSFQTAKTYGTAISNIGPRLKDRLLNRSTDSHELIDLPNASENRMRRCLTAWDLTWLAFGSVVGSGIFVITGQEARLHSGPAVVISYAVSGFSAILSALCYTEFAIDIPVAGGSFSFLRIELGDFIAFIAAGNIILEALVGAAGLGRSWSSYFATMVKSDADFFRIRVNSLAEGFNLLDPLAVAILLITNGIAMSGTRHTSILNWISSIVTTLVIVFIIVVGFMHSKTTNLVPFFPYGVKGVFTSAAVVYWSYTGFDMVATMAEETKNPARDIPIGLIGSMSMITVIYCLMALALVMMQKYTEIDKDAAYSVAFVSIGMKWAKYLVSICALKGMTSSLLVGSLGQARYMTQIARSHMIPPFFALVHPKTGTPVNATLLITICSAAIALFSSLDVLSSVFSISTLFIFMLMAVALIVRRYYERESTSKTDLMKVVMCLAVIIGASAAGAALWSSEGLGWVGYTVAGGVWFLATLVLSFLPKQRSPKVWGVPLVPWLPALSIGTNLFLMGSLGSEAFYRFLICTGVMLVYYFFVGVHATYDVDHQNIPESKVAEGVEAGTNQGLLYQQLS</sequence>
<dbReference type="Gene3D" id="1.20.1740.10">
    <property type="entry name" value="Amino acid/polyamine transporter I"/>
    <property type="match status" value="1"/>
</dbReference>
<reference evidence="9" key="1">
    <citation type="journal article" date="2020" name="Nat. Commun.">
        <title>Genome sequence of the cluster root forming white lupin.</title>
        <authorList>
            <person name="Hufnagel B."/>
            <person name="Marques A."/>
            <person name="Soriano A."/>
            <person name="Marques L."/>
            <person name="Divol F."/>
            <person name="Doumas P."/>
            <person name="Sallet E."/>
            <person name="Mancinotti D."/>
            <person name="Carrere S."/>
            <person name="Marande W."/>
            <person name="Arribat S."/>
            <person name="Keller J."/>
            <person name="Huneau C."/>
            <person name="Blein T."/>
            <person name="Aime D."/>
            <person name="Laguerre M."/>
            <person name="Taylor J."/>
            <person name="Schubert V."/>
            <person name="Nelson M."/>
            <person name="Geu-Flores F."/>
            <person name="Crespi M."/>
            <person name="Gallardo-Guerrero K."/>
            <person name="Delaux P.-M."/>
            <person name="Salse J."/>
            <person name="Berges H."/>
            <person name="Guyot R."/>
            <person name="Gouzy J."/>
            <person name="Peret B."/>
        </authorList>
    </citation>
    <scope>NUCLEOTIDE SEQUENCE [LARGE SCALE GENOMIC DNA]</scope>
    <source>
        <strain evidence="9">cv. Amiga</strain>
    </source>
</reference>
<proteinExistence type="inferred from homology"/>
<keyword evidence="7" id="KW-0472">Membrane</keyword>
<evidence type="ECO:0000256" key="4">
    <source>
        <dbReference type="ARBA" id="ARBA00022692"/>
    </source>
</evidence>
<keyword evidence="4" id="KW-0812">Transmembrane</keyword>
<evidence type="ECO:0000256" key="5">
    <source>
        <dbReference type="ARBA" id="ARBA00022970"/>
    </source>
</evidence>
<dbReference type="InterPro" id="IPR029485">
    <property type="entry name" value="CAT_C"/>
</dbReference>
<dbReference type="InterPro" id="IPR002293">
    <property type="entry name" value="AA/rel_permease1"/>
</dbReference>
<dbReference type="OrthoDB" id="3900342at2759"/>
<keyword evidence="3" id="KW-0813">Transport</keyword>
<organism evidence="8 9">
    <name type="scientific">Lupinus albus</name>
    <name type="common">White lupine</name>
    <name type="synonym">Lupinus termis</name>
    <dbReference type="NCBI Taxonomy" id="3870"/>
    <lineage>
        <taxon>Eukaryota</taxon>
        <taxon>Viridiplantae</taxon>
        <taxon>Streptophyta</taxon>
        <taxon>Embryophyta</taxon>
        <taxon>Tracheophyta</taxon>
        <taxon>Spermatophyta</taxon>
        <taxon>Magnoliopsida</taxon>
        <taxon>eudicotyledons</taxon>
        <taxon>Gunneridae</taxon>
        <taxon>Pentapetalae</taxon>
        <taxon>rosids</taxon>
        <taxon>fabids</taxon>
        <taxon>Fabales</taxon>
        <taxon>Fabaceae</taxon>
        <taxon>Papilionoideae</taxon>
        <taxon>50 kb inversion clade</taxon>
        <taxon>genistoids sensu lato</taxon>
        <taxon>core genistoids</taxon>
        <taxon>Genisteae</taxon>
        <taxon>Lupinus</taxon>
    </lineage>
</organism>
<evidence type="ECO:0000256" key="2">
    <source>
        <dbReference type="ARBA" id="ARBA00008572"/>
    </source>
</evidence>
<dbReference type="GO" id="GO:0015171">
    <property type="term" value="F:amino acid transmembrane transporter activity"/>
    <property type="evidence" value="ECO:0007669"/>
    <property type="project" value="TreeGrafter"/>
</dbReference>
<dbReference type="AlphaFoldDB" id="A0A6A5NJD0"/>
<evidence type="ECO:0000313" key="8">
    <source>
        <dbReference type="EMBL" id="KAE9592852.1"/>
    </source>
</evidence>
<dbReference type="GO" id="GO:0005886">
    <property type="term" value="C:plasma membrane"/>
    <property type="evidence" value="ECO:0007669"/>
    <property type="project" value="TreeGrafter"/>
</dbReference>
<name>A0A6A5NJD0_LUPAL</name>
<dbReference type="Pfam" id="PF13906">
    <property type="entry name" value="AA_permease_C"/>
    <property type="match status" value="1"/>
</dbReference>
<gene>
    <name evidence="8" type="ORF">Lalb_Chr19g0133611</name>
</gene>
<protein>
    <submittedName>
        <fullName evidence="8">Putative amino acid/polyamine transporter I</fullName>
    </submittedName>
</protein>
<dbReference type="Pfam" id="PF13520">
    <property type="entry name" value="AA_permease_2"/>
    <property type="match status" value="1"/>
</dbReference>
<comment type="subcellular location">
    <subcellularLocation>
        <location evidence="1">Membrane</location>
        <topology evidence="1">Multi-pass membrane protein</topology>
    </subcellularLocation>
</comment>
<dbReference type="Proteomes" id="UP000447434">
    <property type="component" value="Chromosome 19"/>
</dbReference>
<dbReference type="PANTHER" id="PTHR43243">
    <property type="entry name" value="INNER MEMBRANE TRANSPORTER YGJI-RELATED"/>
    <property type="match status" value="1"/>
</dbReference>
<comment type="caution">
    <text evidence="8">The sequence shown here is derived from an EMBL/GenBank/DDBJ whole genome shotgun (WGS) entry which is preliminary data.</text>
</comment>
<dbReference type="PANTHER" id="PTHR43243:SF62">
    <property type="entry name" value="CATIONIC AMINO ACID TRANSPORTER 8, VACUOLAR"/>
    <property type="match status" value="1"/>
</dbReference>
<evidence type="ECO:0000256" key="1">
    <source>
        <dbReference type="ARBA" id="ARBA00004141"/>
    </source>
</evidence>
<keyword evidence="6" id="KW-1133">Transmembrane helix</keyword>
<evidence type="ECO:0000313" key="9">
    <source>
        <dbReference type="Proteomes" id="UP000447434"/>
    </source>
</evidence>
<dbReference type="EMBL" id="WOCE01000019">
    <property type="protein sequence ID" value="KAE9592852.1"/>
    <property type="molecule type" value="Genomic_DNA"/>
</dbReference>
<evidence type="ECO:0000256" key="3">
    <source>
        <dbReference type="ARBA" id="ARBA00022448"/>
    </source>
</evidence>
<evidence type="ECO:0000256" key="6">
    <source>
        <dbReference type="ARBA" id="ARBA00022989"/>
    </source>
</evidence>
<keyword evidence="5" id="KW-0029">Amino-acid transport</keyword>
<accession>A0A6A5NJD0</accession>
<comment type="similarity">
    <text evidence="2">Belongs to the amino acid-polyamine-organocation (APC) superfamily. Cationic amino acid transporter (CAT) (TC 2.A.3.3) family.</text>
</comment>
<dbReference type="FunFam" id="1.20.1740.10:FF:000035">
    <property type="entry name" value="Cationic amino acid transporter 5"/>
    <property type="match status" value="1"/>
</dbReference>
<keyword evidence="9" id="KW-1185">Reference proteome</keyword>
<evidence type="ECO:0000256" key="7">
    <source>
        <dbReference type="ARBA" id="ARBA00023136"/>
    </source>
</evidence>